<accession>A0A6A5KD37</accession>
<keyword evidence="3" id="KW-1185">Reference proteome</keyword>
<name>A0A6A5KD37_9PLEO</name>
<dbReference type="Proteomes" id="UP000800040">
    <property type="component" value="Unassembled WGS sequence"/>
</dbReference>
<feature type="region of interest" description="Disordered" evidence="1">
    <location>
        <begin position="85"/>
        <end position="152"/>
    </location>
</feature>
<evidence type="ECO:0000313" key="3">
    <source>
        <dbReference type="Proteomes" id="UP000800040"/>
    </source>
</evidence>
<protein>
    <submittedName>
        <fullName evidence="2">Uncharacterized protein</fullName>
    </submittedName>
</protein>
<dbReference type="EMBL" id="ML975306">
    <property type="protein sequence ID" value="KAF1834170.1"/>
    <property type="molecule type" value="Genomic_DNA"/>
</dbReference>
<evidence type="ECO:0000313" key="2">
    <source>
        <dbReference type="EMBL" id="KAF1834170.1"/>
    </source>
</evidence>
<organism evidence="2 3">
    <name type="scientific">Decorospora gaudefroyi</name>
    <dbReference type="NCBI Taxonomy" id="184978"/>
    <lineage>
        <taxon>Eukaryota</taxon>
        <taxon>Fungi</taxon>
        <taxon>Dikarya</taxon>
        <taxon>Ascomycota</taxon>
        <taxon>Pezizomycotina</taxon>
        <taxon>Dothideomycetes</taxon>
        <taxon>Pleosporomycetidae</taxon>
        <taxon>Pleosporales</taxon>
        <taxon>Pleosporineae</taxon>
        <taxon>Pleosporaceae</taxon>
        <taxon>Decorospora</taxon>
    </lineage>
</organism>
<proteinExistence type="predicted"/>
<gene>
    <name evidence="2" type="ORF">BDW02DRAFT_647827</name>
</gene>
<dbReference type="AlphaFoldDB" id="A0A6A5KD37"/>
<reference evidence="2" key="1">
    <citation type="submission" date="2020-01" db="EMBL/GenBank/DDBJ databases">
        <authorList>
            <consortium name="DOE Joint Genome Institute"/>
            <person name="Haridas S."/>
            <person name="Albert R."/>
            <person name="Binder M."/>
            <person name="Bloem J."/>
            <person name="Labutti K."/>
            <person name="Salamov A."/>
            <person name="Andreopoulos B."/>
            <person name="Baker S.E."/>
            <person name="Barry K."/>
            <person name="Bills G."/>
            <person name="Bluhm B.H."/>
            <person name="Cannon C."/>
            <person name="Castanera R."/>
            <person name="Culley D.E."/>
            <person name="Daum C."/>
            <person name="Ezra D."/>
            <person name="Gonzalez J.B."/>
            <person name="Henrissat B."/>
            <person name="Kuo A."/>
            <person name="Liang C."/>
            <person name="Lipzen A."/>
            <person name="Lutzoni F."/>
            <person name="Magnuson J."/>
            <person name="Mondo S."/>
            <person name="Nolan M."/>
            <person name="Ohm R."/>
            <person name="Pangilinan J."/>
            <person name="Park H.-J."/>
            <person name="Ramirez L."/>
            <person name="Alfaro M."/>
            <person name="Sun H."/>
            <person name="Tritt A."/>
            <person name="Yoshinaga Y."/>
            <person name="Zwiers L.-H."/>
            <person name="Turgeon B.G."/>
            <person name="Goodwin S.B."/>
            <person name="Spatafora J.W."/>
            <person name="Crous P.W."/>
            <person name="Grigoriev I.V."/>
        </authorList>
    </citation>
    <scope>NUCLEOTIDE SEQUENCE</scope>
    <source>
        <strain evidence="2">P77</strain>
    </source>
</reference>
<sequence length="152" mass="17251">MVPMRFSEHPAIYLERRAGWGDVFVLGENGTGGVTFVLCERVGKCVTRDREGNDVKIRKALGQTVLIFGDGEGLYYSFFADDMPRTAVPPRKRKPTRKAREEIEYQRRRRARIHPLSPDDTTTTLGSEHPPTLSPRPPLLNLHSPRQPQQQG</sequence>
<evidence type="ECO:0000256" key="1">
    <source>
        <dbReference type="SAM" id="MobiDB-lite"/>
    </source>
</evidence>